<name>A0ABV6S271_9SPHN</name>
<dbReference type="Proteomes" id="UP001589858">
    <property type="component" value="Unassembled WGS sequence"/>
</dbReference>
<protein>
    <submittedName>
        <fullName evidence="1">Uncharacterized protein</fullName>
    </submittedName>
</protein>
<accession>A0ABV6S271</accession>
<gene>
    <name evidence="1" type="ORF">ACFFF8_01760</name>
</gene>
<reference evidence="1 2" key="1">
    <citation type="submission" date="2024-09" db="EMBL/GenBank/DDBJ databases">
        <authorList>
            <person name="Sun Q."/>
            <person name="Mori K."/>
        </authorList>
    </citation>
    <scope>NUCLEOTIDE SEQUENCE [LARGE SCALE GENOMIC DNA]</scope>
    <source>
        <strain evidence="1 2">CICC 11035S</strain>
    </source>
</reference>
<proteinExistence type="predicted"/>
<sequence length="145" mass="15152">MIERVSETDVWTARLRDFLHDCAGSAPAEEHDRIREAVLLLHDPDGLVGHSFEPAAIAAMLACGAGESAVLAILGPDLNCMISRGSAGSCLATLVLADGSEEVICEGSTFALALLAAYVSMLLAGAEREDEAVSTFTMPAGVRLH</sequence>
<organism evidence="1 2">
    <name type="scientific">Novosphingobium clariflavum</name>
    <dbReference type="NCBI Taxonomy" id="2029884"/>
    <lineage>
        <taxon>Bacteria</taxon>
        <taxon>Pseudomonadati</taxon>
        <taxon>Pseudomonadota</taxon>
        <taxon>Alphaproteobacteria</taxon>
        <taxon>Sphingomonadales</taxon>
        <taxon>Sphingomonadaceae</taxon>
        <taxon>Novosphingobium</taxon>
    </lineage>
</organism>
<evidence type="ECO:0000313" key="2">
    <source>
        <dbReference type="Proteomes" id="UP001589858"/>
    </source>
</evidence>
<keyword evidence="2" id="KW-1185">Reference proteome</keyword>
<comment type="caution">
    <text evidence="1">The sequence shown here is derived from an EMBL/GenBank/DDBJ whole genome shotgun (WGS) entry which is preliminary data.</text>
</comment>
<dbReference type="RefSeq" id="WP_267220412.1">
    <property type="nucleotide sequence ID" value="NZ_JAPCWC010000007.1"/>
</dbReference>
<evidence type="ECO:0000313" key="1">
    <source>
        <dbReference type="EMBL" id="MFC0683313.1"/>
    </source>
</evidence>
<dbReference type="EMBL" id="JBHLTM010000009">
    <property type="protein sequence ID" value="MFC0683313.1"/>
    <property type="molecule type" value="Genomic_DNA"/>
</dbReference>